<proteinExistence type="predicted"/>
<sequence>MATRFCTDPPWWRGTGGLCPCGIAVGSFRPTQQRVNPVCQSCQDVWGSSFTGTSGQSDHRQSVISLNPYISIPNAVPFELHPYLRSEPITKAVVMPVDRSHLRLLTESLYGMWAAPLGSGVYTPQLQSFPVATVKYFETIDLHAFSRKLRFLHYRVNEGFRKKVSHPMADFSYTGHGAALNWRGASANISTRLHST</sequence>
<name>A0A2J6PX24_9HELO</name>
<keyword evidence="2" id="KW-1185">Reference proteome</keyword>
<evidence type="ECO:0000313" key="2">
    <source>
        <dbReference type="Proteomes" id="UP000235672"/>
    </source>
</evidence>
<dbReference type="EMBL" id="KZ613493">
    <property type="protein sequence ID" value="PMD18593.1"/>
    <property type="molecule type" value="Genomic_DNA"/>
</dbReference>
<protein>
    <submittedName>
        <fullName evidence="1">Uncharacterized protein</fullName>
    </submittedName>
</protein>
<accession>A0A2J6PX24</accession>
<dbReference type="AlphaFoldDB" id="A0A2J6PX24"/>
<organism evidence="1 2">
    <name type="scientific">Hyaloscypha hepaticicola</name>
    <dbReference type="NCBI Taxonomy" id="2082293"/>
    <lineage>
        <taxon>Eukaryota</taxon>
        <taxon>Fungi</taxon>
        <taxon>Dikarya</taxon>
        <taxon>Ascomycota</taxon>
        <taxon>Pezizomycotina</taxon>
        <taxon>Leotiomycetes</taxon>
        <taxon>Helotiales</taxon>
        <taxon>Hyaloscyphaceae</taxon>
        <taxon>Hyaloscypha</taxon>
    </lineage>
</organism>
<gene>
    <name evidence="1" type="ORF">NA56DRAFT_706505</name>
</gene>
<reference evidence="1 2" key="1">
    <citation type="submission" date="2016-05" db="EMBL/GenBank/DDBJ databases">
        <title>A degradative enzymes factory behind the ericoid mycorrhizal symbiosis.</title>
        <authorList>
            <consortium name="DOE Joint Genome Institute"/>
            <person name="Martino E."/>
            <person name="Morin E."/>
            <person name="Grelet G."/>
            <person name="Kuo A."/>
            <person name="Kohler A."/>
            <person name="Daghino S."/>
            <person name="Barry K."/>
            <person name="Choi C."/>
            <person name="Cichocki N."/>
            <person name="Clum A."/>
            <person name="Copeland A."/>
            <person name="Hainaut M."/>
            <person name="Haridas S."/>
            <person name="Labutti K."/>
            <person name="Lindquist E."/>
            <person name="Lipzen A."/>
            <person name="Khouja H.-R."/>
            <person name="Murat C."/>
            <person name="Ohm R."/>
            <person name="Olson A."/>
            <person name="Spatafora J."/>
            <person name="Veneault-Fourrey C."/>
            <person name="Henrissat B."/>
            <person name="Grigoriev I."/>
            <person name="Martin F."/>
            <person name="Perotto S."/>
        </authorList>
    </citation>
    <scope>NUCLEOTIDE SEQUENCE [LARGE SCALE GENOMIC DNA]</scope>
    <source>
        <strain evidence="1 2">UAMH 7357</strain>
    </source>
</reference>
<evidence type="ECO:0000313" key="1">
    <source>
        <dbReference type="EMBL" id="PMD18593.1"/>
    </source>
</evidence>
<dbReference type="Proteomes" id="UP000235672">
    <property type="component" value="Unassembled WGS sequence"/>
</dbReference>